<dbReference type="EMBL" id="BAAAWD010000006">
    <property type="protein sequence ID" value="GAA3001115.1"/>
    <property type="molecule type" value="Genomic_DNA"/>
</dbReference>
<protein>
    <submittedName>
        <fullName evidence="1">CU044_5270 family protein</fullName>
    </submittedName>
</protein>
<comment type="caution">
    <text evidence="1">The sequence shown here is derived from an EMBL/GenBank/DDBJ whole genome shotgun (WGS) entry which is preliminary data.</text>
</comment>
<reference evidence="1 2" key="1">
    <citation type="journal article" date="2019" name="Int. J. Syst. Evol. Microbiol.">
        <title>The Global Catalogue of Microorganisms (GCM) 10K type strain sequencing project: providing services to taxonomists for standard genome sequencing and annotation.</title>
        <authorList>
            <consortium name="The Broad Institute Genomics Platform"/>
            <consortium name="The Broad Institute Genome Sequencing Center for Infectious Disease"/>
            <person name="Wu L."/>
            <person name="Ma J."/>
        </authorList>
    </citation>
    <scope>NUCLEOTIDE SEQUENCE [LARGE SCALE GENOMIC DNA]</scope>
    <source>
        <strain evidence="1 2">JCM 3106</strain>
    </source>
</reference>
<name>A0ABN3XW92_9ACTN</name>
<dbReference type="RefSeq" id="WP_344892297.1">
    <property type="nucleotide sequence ID" value="NZ_BAAAWD010000006.1"/>
</dbReference>
<sequence>MNELTELERMCAEVEPASPQALALGRNRLLAATRTSTTRTPRRWPRLAVTGALALTMAAGLIAVNVTGETPSEPSAVAAAAVLDRAAEAAEASPDPTPRDDQFVYVKEARWSGAPGATPHARTDERWESVDGSHAGLRIENGKRVVIPPPKPGEYHMAPIRYIELRTLPTDPDELLAHMRKLTGNGSDKEVAMYLAGLLSNPVLPSDLRPAAYRALAEVPGTRVLQDVPDVTDRRGLGIAWEPVSELGGSEMVLILDPHTFAYLGTRHTYVEDAGRDGVAKGDKIVDWAAQLAAGVTDTAGAQP</sequence>
<organism evidence="1 2">
    <name type="scientific">Streptosporangium longisporum</name>
    <dbReference type="NCBI Taxonomy" id="46187"/>
    <lineage>
        <taxon>Bacteria</taxon>
        <taxon>Bacillati</taxon>
        <taxon>Actinomycetota</taxon>
        <taxon>Actinomycetes</taxon>
        <taxon>Streptosporangiales</taxon>
        <taxon>Streptosporangiaceae</taxon>
        <taxon>Streptosporangium</taxon>
    </lineage>
</organism>
<dbReference type="InterPro" id="IPR047789">
    <property type="entry name" value="CU044_5270-like"/>
</dbReference>
<proteinExistence type="predicted"/>
<dbReference type="Proteomes" id="UP001499930">
    <property type="component" value="Unassembled WGS sequence"/>
</dbReference>
<keyword evidence="2" id="KW-1185">Reference proteome</keyword>
<evidence type="ECO:0000313" key="2">
    <source>
        <dbReference type="Proteomes" id="UP001499930"/>
    </source>
</evidence>
<evidence type="ECO:0000313" key="1">
    <source>
        <dbReference type="EMBL" id="GAA3001115.1"/>
    </source>
</evidence>
<dbReference type="NCBIfam" id="NF038083">
    <property type="entry name" value="CU044_5270_fam"/>
    <property type="match status" value="1"/>
</dbReference>
<accession>A0ABN3XW92</accession>
<gene>
    <name evidence="1" type="ORF">GCM10017559_22690</name>
</gene>